<dbReference type="AlphaFoldDB" id="A0A2P8H3Q9"/>
<dbReference type="EMBL" id="PYAV01000021">
    <property type="protein sequence ID" value="PSL40851.1"/>
    <property type="molecule type" value="Genomic_DNA"/>
</dbReference>
<feature type="transmembrane region" description="Helical" evidence="7">
    <location>
        <begin position="69"/>
        <end position="90"/>
    </location>
</feature>
<evidence type="ECO:0000313" key="10">
    <source>
        <dbReference type="Proteomes" id="UP000242310"/>
    </source>
</evidence>
<proteinExistence type="inferred from homology"/>
<comment type="similarity">
    <text evidence="2">Belongs to the CPA3 antiporters (TC 2.A.63) subunit B family.</text>
</comment>
<feature type="transmembrane region" description="Helical" evidence="7">
    <location>
        <begin position="12"/>
        <end position="32"/>
    </location>
</feature>
<keyword evidence="5 7" id="KW-1133">Transmembrane helix</keyword>
<dbReference type="Proteomes" id="UP000242310">
    <property type="component" value="Unassembled WGS sequence"/>
</dbReference>
<evidence type="ECO:0000256" key="1">
    <source>
        <dbReference type="ARBA" id="ARBA00004651"/>
    </source>
</evidence>
<dbReference type="PANTHER" id="PTHR33932:SF4">
    <property type="entry name" value="NA(+)_H(+) ANTIPORTER SUBUNIT B"/>
    <property type="match status" value="1"/>
</dbReference>
<keyword evidence="10" id="KW-1185">Reference proteome</keyword>
<dbReference type="InterPro" id="IPR050622">
    <property type="entry name" value="CPA3_antiporter_subunitB"/>
</dbReference>
<evidence type="ECO:0000256" key="3">
    <source>
        <dbReference type="ARBA" id="ARBA00022475"/>
    </source>
</evidence>
<feature type="transmembrane region" description="Helical" evidence="7">
    <location>
        <begin position="110"/>
        <end position="134"/>
    </location>
</feature>
<feature type="transmembrane region" description="Helical" evidence="7">
    <location>
        <begin position="38"/>
        <end position="57"/>
    </location>
</feature>
<evidence type="ECO:0000313" key="9">
    <source>
        <dbReference type="EMBL" id="PSL40851.1"/>
    </source>
</evidence>
<accession>A0A2P8H3Q9</accession>
<name>A0A2P8H3Q9_9BACI</name>
<dbReference type="GO" id="GO:0005886">
    <property type="term" value="C:plasma membrane"/>
    <property type="evidence" value="ECO:0007669"/>
    <property type="project" value="UniProtKB-SubCell"/>
</dbReference>
<gene>
    <name evidence="9" type="ORF">B0H94_12116</name>
</gene>
<evidence type="ECO:0000256" key="2">
    <source>
        <dbReference type="ARBA" id="ARBA00009425"/>
    </source>
</evidence>
<keyword evidence="6 7" id="KW-0472">Membrane</keyword>
<comment type="caution">
    <text evidence="9">The sequence shown here is derived from an EMBL/GenBank/DDBJ whole genome shotgun (WGS) entry which is preliminary data.</text>
</comment>
<keyword evidence="3" id="KW-1003">Cell membrane</keyword>
<evidence type="ECO:0000256" key="4">
    <source>
        <dbReference type="ARBA" id="ARBA00022692"/>
    </source>
</evidence>
<evidence type="ECO:0000256" key="5">
    <source>
        <dbReference type="ARBA" id="ARBA00022989"/>
    </source>
</evidence>
<feature type="domain" description="Na+/H+ antiporter MnhB subunit-related protein" evidence="8">
    <location>
        <begin position="8"/>
        <end position="131"/>
    </location>
</feature>
<reference evidence="9 10" key="1">
    <citation type="submission" date="2018-03" db="EMBL/GenBank/DDBJ databases">
        <title>Genomic Encyclopedia of Type Strains, Phase III (KMG-III): the genomes of soil and plant-associated and newly described type strains.</title>
        <authorList>
            <person name="Whitman W."/>
        </authorList>
    </citation>
    <scope>NUCLEOTIDE SEQUENCE [LARGE SCALE GENOMIC DNA]</scope>
    <source>
        <strain evidence="9 10">CGMCC 1.07653</strain>
    </source>
</reference>
<dbReference type="RefSeq" id="WP_106589998.1">
    <property type="nucleotide sequence ID" value="NZ_PYAV01000021.1"/>
</dbReference>
<keyword evidence="4 7" id="KW-0812">Transmembrane</keyword>
<protein>
    <submittedName>
        <fullName evidence="9">Multisubunit sodium/proton antiporter MrpB subunit</fullName>
    </submittedName>
</protein>
<dbReference type="PANTHER" id="PTHR33932">
    <property type="entry name" value="NA(+)/H(+) ANTIPORTER SUBUNIT B"/>
    <property type="match status" value="1"/>
</dbReference>
<comment type="subcellular location">
    <subcellularLocation>
        <location evidence="1">Cell membrane</location>
        <topology evidence="1">Multi-pass membrane protein</topology>
    </subcellularLocation>
</comment>
<dbReference type="Pfam" id="PF04039">
    <property type="entry name" value="MnhB"/>
    <property type="match status" value="1"/>
</dbReference>
<evidence type="ECO:0000256" key="7">
    <source>
        <dbReference type="SAM" id="Phobius"/>
    </source>
</evidence>
<sequence>MKTNNLMSQTVARVISPIILLFAVHLIVAGHYEAGGEFPAALMIAIGLLAIAMFFGLKTFRDVFGRVRFDYLSGIGLIVALAPGIFNLTLGDPLFTNYHWYVMMPLLGEVHLSSQLIFEYGLTLSIASVVMLIVADLSQTPYESDPLDEETAETETTTQS</sequence>
<evidence type="ECO:0000259" key="8">
    <source>
        <dbReference type="Pfam" id="PF04039"/>
    </source>
</evidence>
<dbReference type="OrthoDB" id="9798859at2"/>
<evidence type="ECO:0000256" key="6">
    <source>
        <dbReference type="ARBA" id="ARBA00023136"/>
    </source>
</evidence>
<dbReference type="InterPro" id="IPR007182">
    <property type="entry name" value="MnhB"/>
</dbReference>
<organism evidence="9 10">
    <name type="scientific">Salsuginibacillus halophilus</name>
    <dbReference type="NCBI Taxonomy" id="517424"/>
    <lineage>
        <taxon>Bacteria</taxon>
        <taxon>Bacillati</taxon>
        <taxon>Bacillota</taxon>
        <taxon>Bacilli</taxon>
        <taxon>Bacillales</taxon>
        <taxon>Bacillaceae</taxon>
        <taxon>Salsuginibacillus</taxon>
    </lineage>
</organism>